<feature type="transmembrane region" description="Helical" evidence="18">
    <location>
        <begin position="456"/>
        <end position="480"/>
    </location>
</feature>
<dbReference type="InterPro" id="IPR000719">
    <property type="entry name" value="Prot_kinase_dom"/>
</dbReference>
<dbReference type="Pfam" id="PF07714">
    <property type="entry name" value="PK_Tyr_Ser-Thr"/>
    <property type="match status" value="1"/>
</dbReference>
<evidence type="ECO:0000313" key="21">
    <source>
        <dbReference type="EnsemblPlants" id="Ma10_p01700.1"/>
    </source>
</evidence>
<evidence type="ECO:0000256" key="8">
    <source>
        <dbReference type="ARBA" id="ARBA00022737"/>
    </source>
</evidence>
<dbReference type="FunFam" id="3.30.200.20:FF:000039">
    <property type="entry name" value="receptor-like protein kinase FERONIA"/>
    <property type="match status" value="1"/>
</dbReference>
<dbReference type="SUPFAM" id="SSF56112">
    <property type="entry name" value="Protein kinase-like (PK-like)"/>
    <property type="match status" value="1"/>
</dbReference>
<dbReference type="PROSITE" id="PS00108">
    <property type="entry name" value="PROTEIN_KINASE_ST"/>
    <property type="match status" value="1"/>
</dbReference>
<protein>
    <recommendedName>
        <fullName evidence="2">non-specific serine/threonine protein kinase</fullName>
        <ecNumber evidence="2">2.7.11.1</ecNumber>
    </recommendedName>
</protein>
<evidence type="ECO:0000256" key="1">
    <source>
        <dbReference type="ARBA" id="ARBA00004162"/>
    </source>
</evidence>
<dbReference type="Gene3D" id="3.30.200.20">
    <property type="entry name" value="Phosphorylase Kinase, domain 1"/>
    <property type="match status" value="1"/>
</dbReference>
<evidence type="ECO:0000256" key="2">
    <source>
        <dbReference type="ARBA" id="ARBA00012513"/>
    </source>
</evidence>
<evidence type="ECO:0000256" key="14">
    <source>
        <dbReference type="ARBA" id="ARBA00023180"/>
    </source>
</evidence>
<evidence type="ECO:0000256" key="11">
    <source>
        <dbReference type="ARBA" id="ARBA00022840"/>
    </source>
</evidence>
<evidence type="ECO:0000256" key="10">
    <source>
        <dbReference type="ARBA" id="ARBA00022777"/>
    </source>
</evidence>
<dbReference type="Pfam" id="PF00560">
    <property type="entry name" value="LRR_1"/>
    <property type="match status" value="4"/>
</dbReference>
<evidence type="ECO:0000256" key="13">
    <source>
        <dbReference type="ARBA" id="ARBA00023136"/>
    </source>
</evidence>
<keyword evidence="3" id="KW-0723">Serine/threonine-protein kinase</keyword>
<keyword evidence="14" id="KW-0325">Glycoprotein</keyword>
<dbReference type="Gene3D" id="3.80.10.10">
    <property type="entry name" value="Ribonuclease Inhibitor"/>
    <property type="match status" value="2"/>
</dbReference>
<dbReference type="CDD" id="cd14066">
    <property type="entry name" value="STKc_IRAK"/>
    <property type="match status" value="1"/>
</dbReference>
<evidence type="ECO:0000256" key="12">
    <source>
        <dbReference type="ARBA" id="ARBA00022989"/>
    </source>
</evidence>
<keyword evidence="4" id="KW-0433">Leucine-rich repeat</keyword>
<dbReference type="EnsemblPlants" id="Ma10_t01700.1">
    <property type="protein sequence ID" value="Ma10_p01700.1"/>
    <property type="gene ID" value="Ma10_g01700"/>
</dbReference>
<keyword evidence="13 18" id="KW-0472">Membrane</keyword>
<dbReference type="PROSITE" id="PS00107">
    <property type="entry name" value="PROTEIN_KINASE_ATP"/>
    <property type="match status" value="1"/>
</dbReference>
<dbReference type="SMART" id="SM00220">
    <property type="entry name" value="S_TKc"/>
    <property type="match status" value="1"/>
</dbReference>
<evidence type="ECO:0000256" key="6">
    <source>
        <dbReference type="ARBA" id="ARBA00022692"/>
    </source>
</evidence>
<evidence type="ECO:0000313" key="20">
    <source>
        <dbReference type="EMBL" id="CAG1852181.1"/>
    </source>
</evidence>
<keyword evidence="7" id="KW-0732">Signal</keyword>
<evidence type="ECO:0000256" key="16">
    <source>
        <dbReference type="ARBA" id="ARBA00048679"/>
    </source>
</evidence>
<dbReference type="SUPFAM" id="SSF52058">
    <property type="entry name" value="L domain-like"/>
    <property type="match status" value="1"/>
</dbReference>
<keyword evidence="6 18" id="KW-0812">Transmembrane</keyword>
<proteinExistence type="predicted"/>
<dbReference type="GO" id="GO:0005886">
    <property type="term" value="C:plasma membrane"/>
    <property type="evidence" value="ECO:0007669"/>
    <property type="project" value="UniProtKB-SubCell"/>
</dbReference>
<dbReference type="GO" id="GO:0004674">
    <property type="term" value="F:protein serine/threonine kinase activity"/>
    <property type="evidence" value="ECO:0007669"/>
    <property type="project" value="UniProtKB-KW"/>
</dbReference>
<dbReference type="EC" id="2.7.11.1" evidence="2"/>
<evidence type="ECO:0000256" key="5">
    <source>
        <dbReference type="ARBA" id="ARBA00022679"/>
    </source>
</evidence>
<dbReference type="Proteomes" id="UP000012960">
    <property type="component" value="Unplaced"/>
</dbReference>
<keyword evidence="9 17" id="KW-0547">Nucleotide-binding</keyword>
<sequence length="868" mass="95987">MGIEGTLHSDIQSLSELEHLDLSYNRNLGGPLPPSIGNLKQLVVLRLIGCNFGDRIPIEVGNLLNLHVLSLNSNRLTGEIPASLGRLSNLTWLDLAGNQLTGHLPTTSSDEASGLDQLVNTLHLHLNQNQLSGRIPNSLFGSNMKFIHILLDHNNFSGEIPESIGLVRSLKILRLDNNYLNGFVPSSIGNLTLLDALNLANNKLIGPMPNLTGMHALNYLDLSNNTFDPSELPEWLLDVQNLTTLIIESGRLHGEVPPSLFSFPQLQQLRLNDNAFSGTLDMGSNISHQLEMVDFRNNALSSVTLSSDYNNTILLVGNPVCSNAQLHETEYCHEHQDSGSDSSITDCLHPYEGPIVCRAPSFSDISHNLAPMANRIASLLNGTPVSFSLPNYYFDGNAYLRVQLTICPSSAKYFTRREILLWFDLSSENLALSAMYGPCYFDPWQYSFRRKVNRGLIVGIVVGCVAAVLAIAGLGIYALWQKKRAKKAIILHNPFASWGSTGGDAGDAPQLKLARCFSLDELRKCTDDFSKDNEIGSGGYGKVYKATLQDGTTVAIKRSQKGSKQGGVEFKTEIEMLSRVHHKNLVELIGFCFEKGERMLVYEYISNGTLTENLSGRRHTQLDWKRRLHIALDAAKGLAYLHELAKPPIIHRDVKSCNILLDDDLAAKVADFGLSMLVNDSNLGHVSTSVKGTMGYLDPEYFMTQQLTAKSDVYSFGVVMLELMTGRLPIQKGKYIVREVKMGLDEKDEEHCGLKHMIDPSILNDGCIVGFGKFVELALRCVEDASDDRPTMDEIVKEIEIMLKDDKLKENSASSSSSSADTELRQTYDELLLLSREVNSDGVRRTDRYLFSDLSETNACAVSDRGNE</sequence>
<dbReference type="InterPro" id="IPR032675">
    <property type="entry name" value="LRR_dom_sf"/>
</dbReference>
<dbReference type="PROSITE" id="PS50011">
    <property type="entry name" value="PROTEIN_KINASE_DOM"/>
    <property type="match status" value="1"/>
</dbReference>
<gene>
    <name evidence="20" type="ORF">GSMUA_102200.1</name>
</gene>
<reference evidence="20" key="1">
    <citation type="submission" date="2021-03" db="EMBL/GenBank/DDBJ databases">
        <authorList>
            <consortium name="Genoscope - CEA"/>
            <person name="William W."/>
        </authorList>
    </citation>
    <scope>NUCLEOTIDE SEQUENCE</scope>
    <source>
        <strain evidence="20">Doubled-haploid Pahang</strain>
    </source>
</reference>
<evidence type="ECO:0000259" key="19">
    <source>
        <dbReference type="PROSITE" id="PS50011"/>
    </source>
</evidence>
<evidence type="ECO:0000256" key="9">
    <source>
        <dbReference type="ARBA" id="ARBA00022741"/>
    </source>
</evidence>
<keyword evidence="12 18" id="KW-1133">Transmembrane helix</keyword>
<dbReference type="GO" id="GO:0005524">
    <property type="term" value="F:ATP binding"/>
    <property type="evidence" value="ECO:0007669"/>
    <property type="project" value="UniProtKB-UniRule"/>
</dbReference>
<evidence type="ECO:0000256" key="18">
    <source>
        <dbReference type="SAM" id="Phobius"/>
    </source>
</evidence>
<dbReference type="InterPro" id="IPR001611">
    <property type="entry name" value="Leu-rich_rpt"/>
</dbReference>
<dbReference type="FunFam" id="3.80.10.10:FF:000830">
    <property type="entry name" value="Predicted protein"/>
    <property type="match status" value="1"/>
</dbReference>
<dbReference type="EMBL" id="HG996476">
    <property type="protein sequence ID" value="CAG1852181.1"/>
    <property type="molecule type" value="Genomic_DNA"/>
</dbReference>
<comment type="catalytic activity">
    <reaction evidence="15">
        <text>L-threonyl-[protein] + ATP = O-phospho-L-threonyl-[protein] + ADP + H(+)</text>
        <dbReference type="Rhea" id="RHEA:46608"/>
        <dbReference type="Rhea" id="RHEA-COMP:11060"/>
        <dbReference type="Rhea" id="RHEA-COMP:11605"/>
        <dbReference type="ChEBI" id="CHEBI:15378"/>
        <dbReference type="ChEBI" id="CHEBI:30013"/>
        <dbReference type="ChEBI" id="CHEBI:30616"/>
        <dbReference type="ChEBI" id="CHEBI:61977"/>
        <dbReference type="ChEBI" id="CHEBI:456216"/>
        <dbReference type="EC" id="2.7.11.1"/>
    </reaction>
</comment>
<reference evidence="21" key="2">
    <citation type="submission" date="2021-05" db="UniProtKB">
        <authorList>
            <consortium name="EnsemblPlants"/>
        </authorList>
    </citation>
    <scope>IDENTIFICATION</scope>
    <source>
        <strain evidence="21">subsp. malaccensis</strain>
    </source>
</reference>
<dbReference type="PANTHER" id="PTHR45974">
    <property type="entry name" value="RECEPTOR-LIKE PROTEIN 55"/>
    <property type="match status" value="1"/>
</dbReference>
<dbReference type="Gene3D" id="1.10.510.10">
    <property type="entry name" value="Transferase(Phosphotransferase) domain 1"/>
    <property type="match status" value="1"/>
</dbReference>
<evidence type="ECO:0000256" key="3">
    <source>
        <dbReference type="ARBA" id="ARBA00022527"/>
    </source>
</evidence>
<dbReference type="InParanoid" id="A0A804KRH0"/>
<dbReference type="FunFam" id="1.10.510.10:FF:000453">
    <property type="entry name" value="LRR receptor-like serine/threonine-protein kinase HSL2"/>
    <property type="match status" value="1"/>
</dbReference>
<comment type="subcellular location">
    <subcellularLocation>
        <location evidence="1">Cell membrane</location>
        <topology evidence="1">Single-pass membrane protein</topology>
    </subcellularLocation>
</comment>
<dbReference type="InterPro" id="IPR017441">
    <property type="entry name" value="Protein_kinase_ATP_BS"/>
</dbReference>
<keyword evidence="5" id="KW-0808">Transferase</keyword>
<dbReference type="InterPro" id="IPR011009">
    <property type="entry name" value="Kinase-like_dom_sf"/>
</dbReference>
<evidence type="ECO:0000256" key="7">
    <source>
        <dbReference type="ARBA" id="ARBA00022729"/>
    </source>
</evidence>
<comment type="catalytic activity">
    <reaction evidence="16">
        <text>L-seryl-[protein] + ATP = O-phospho-L-seryl-[protein] + ADP + H(+)</text>
        <dbReference type="Rhea" id="RHEA:17989"/>
        <dbReference type="Rhea" id="RHEA-COMP:9863"/>
        <dbReference type="Rhea" id="RHEA-COMP:11604"/>
        <dbReference type="ChEBI" id="CHEBI:15378"/>
        <dbReference type="ChEBI" id="CHEBI:29999"/>
        <dbReference type="ChEBI" id="CHEBI:30616"/>
        <dbReference type="ChEBI" id="CHEBI:83421"/>
        <dbReference type="ChEBI" id="CHEBI:456216"/>
        <dbReference type="EC" id="2.7.11.1"/>
    </reaction>
</comment>
<dbReference type="InterPro" id="IPR001245">
    <property type="entry name" value="Ser-Thr/Tyr_kinase_cat_dom"/>
</dbReference>
<accession>A0A804KRH0</accession>
<dbReference type="PANTHER" id="PTHR45974:SF242">
    <property type="entry name" value="LEUCINE-RICH REPEAT PROTEIN KINASE FAMILY PROTEIN"/>
    <property type="match status" value="1"/>
</dbReference>
<organism evidence="21 22">
    <name type="scientific">Musa acuminata subsp. malaccensis</name>
    <name type="common">Wild banana</name>
    <name type="synonym">Musa malaccensis</name>
    <dbReference type="NCBI Taxonomy" id="214687"/>
    <lineage>
        <taxon>Eukaryota</taxon>
        <taxon>Viridiplantae</taxon>
        <taxon>Streptophyta</taxon>
        <taxon>Embryophyta</taxon>
        <taxon>Tracheophyta</taxon>
        <taxon>Spermatophyta</taxon>
        <taxon>Magnoliopsida</taxon>
        <taxon>Liliopsida</taxon>
        <taxon>Zingiberales</taxon>
        <taxon>Musaceae</taxon>
        <taxon>Musa</taxon>
    </lineage>
</organism>
<dbReference type="InterPro" id="IPR008271">
    <property type="entry name" value="Ser/Thr_kinase_AS"/>
</dbReference>
<feature type="domain" description="Protein kinase" evidence="19">
    <location>
        <begin position="529"/>
        <end position="803"/>
    </location>
</feature>
<dbReference type="FunFam" id="3.80.10.10:FF:000041">
    <property type="entry name" value="LRR receptor-like serine/threonine-protein kinase ERECTA"/>
    <property type="match status" value="1"/>
</dbReference>
<keyword evidence="10" id="KW-0418">Kinase</keyword>
<evidence type="ECO:0000256" key="17">
    <source>
        <dbReference type="PROSITE-ProRule" id="PRU10141"/>
    </source>
</evidence>
<dbReference type="Gramene" id="Ma10_t01700.1">
    <property type="protein sequence ID" value="Ma10_p01700.1"/>
    <property type="gene ID" value="Ma10_g01700"/>
</dbReference>
<evidence type="ECO:0000256" key="4">
    <source>
        <dbReference type="ARBA" id="ARBA00022614"/>
    </source>
</evidence>
<evidence type="ECO:0000313" key="22">
    <source>
        <dbReference type="Proteomes" id="UP000012960"/>
    </source>
</evidence>
<evidence type="ECO:0000256" key="15">
    <source>
        <dbReference type="ARBA" id="ARBA00047899"/>
    </source>
</evidence>
<feature type="binding site" evidence="17">
    <location>
        <position position="557"/>
    </location>
    <ligand>
        <name>ATP</name>
        <dbReference type="ChEBI" id="CHEBI:30616"/>
    </ligand>
</feature>
<keyword evidence="11 17" id="KW-0067">ATP-binding</keyword>
<dbReference type="AlphaFoldDB" id="A0A804KRH0"/>
<name>A0A804KRH0_MUSAM</name>
<keyword evidence="8" id="KW-0677">Repeat</keyword>
<keyword evidence="22" id="KW-1185">Reference proteome</keyword>